<protein>
    <submittedName>
        <fullName evidence="1">Uncharacterized protein</fullName>
    </submittedName>
</protein>
<proteinExistence type="predicted"/>
<evidence type="ECO:0000313" key="2">
    <source>
        <dbReference type="Proteomes" id="UP000499080"/>
    </source>
</evidence>
<name>A0A4Y2BVU7_ARAVE</name>
<dbReference type="EMBL" id="BGPR01084633">
    <property type="protein sequence ID" value="GBL96218.1"/>
    <property type="molecule type" value="Genomic_DNA"/>
</dbReference>
<keyword evidence="2" id="KW-1185">Reference proteome</keyword>
<gene>
    <name evidence="1" type="ORF">AVEN_142679_1</name>
</gene>
<feature type="non-terminal residue" evidence="1">
    <location>
        <position position="1"/>
    </location>
</feature>
<reference evidence="1 2" key="1">
    <citation type="journal article" date="2019" name="Sci. Rep.">
        <title>Orb-weaving spider Araneus ventricosus genome elucidates the spidroin gene catalogue.</title>
        <authorList>
            <person name="Kono N."/>
            <person name="Nakamura H."/>
            <person name="Ohtoshi R."/>
            <person name="Moran D.A.P."/>
            <person name="Shinohara A."/>
            <person name="Yoshida Y."/>
            <person name="Fujiwara M."/>
            <person name="Mori M."/>
            <person name="Tomita M."/>
            <person name="Arakawa K."/>
        </authorList>
    </citation>
    <scope>NUCLEOTIDE SEQUENCE [LARGE SCALE GENOMIC DNA]</scope>
</reference>
<accession>A0A4Y2BVU7</accession>
<dbReference type="AlphaFoldDB" id="A0A4Y2BVU7"/>
<evidence type="ECO:0000313" key="1">
    <source>
        <dbReference type="EMBL" id="GBL96218.1"/>
    </source>
</evidence>
<dbReference type="Proteomes" id="UP000499080">
    <property type="component" value="Unassembled WGS sequence"/>
</dbReference>
<comment type="caution">
    <text evidence="1">The sequence shown here is derived from an EMBL/GenBank/DDBJ whole genome shotgun (WGS) entry which is preliminary data.</text>
</comment>
<organism evidence="1 2">
    <name type="scientific">Araneus ventricosus</name>
    <name type="common">Orbweaver spider</name>
    <name type="synonym">Epeira ventricosa</name>
    <dbReference type="NCBI Taxonomy" id="182803"/>
    <lineage>
        <taxon>Eukaryota</taxon>
        <taxon>Metazoa</taxon>
        <taxon>Ecdysozoa</taxon>
        <taxon>Arthropoda</taxon>
        <taxon>Chelicerata</taxon>
        <taxon>Arachnida</taxon>
        <taxon>Araneae</taxon>
        <taxon>Araneomorphae</taxon>
        <taxon>Entelegynae</taxon>
        <taxon>Araneoidea</taxon>
        <taxon>Araneidae</taxon>
        <taxon>Araneus</taxon>
    </lineage>
</organism>
<sequence length="37" mass="3861">TIILGGIPRPTAKKAEWSCSLDPMVGNARPAAVTSHD</sequence>